<keyword evidence="1" id="KW-0812">Transmembrane</keyword>
<dbReference type="PANTHER" id="PTHR37308">
    <property type="entry name" value="INTEGRAL MEMBRANE PROTEIN"/>
    <property type="match status" value="1"/>
</dbReference>
<evidence type="ECO:0000313" key="3">
    <source>
        <dbReference type="Proteomes" id="UP000824090"/>
    </source>
</evidence>
<dbReference type="Pfam" id="PF04018">
    <property type="entry name" value="VCA0040-like"/>
    <property type="match status" value="1"/>
</dbReference>
<protein>
    <submittedName>
        <fullName evidence="2">DUF368 domain-containing protein</fullName>
    </submittedName>
</protein>
<accession>A0A9D1L6G2</accession>
<dbReference type="Proteomes" id="UP000824090">
    <property type="component" value="Unassembled WGS sequence"/>
</dbReference>
<dbReference type="InterPro" id="IPR007163">
    <property type="entry name" value="VCA0040-like"/>
</dbReference>
<feature type="transmembrane region" description="Helical" evidence="1">
    <location>
        <begin position="123"/>
        <end position="144"/>
    </location>
</feature>
<feature type="transmembrane region" description="Helical" evidence="1">
    <location>
        <begin position="201"/>
        <end position="220"/>
    </location>
</feature>
<gene>
    <name evidence="2" type="ORF">IAC50_01055</name>
</gene>
<sequence>MDNDSNNKTRKYLSPAVALKGLIIGGTMLVPGVSGGSMAIILGIYDQLVSSVSSFMKSKRKNFFFLLVFGVSGLLGMFLFSKPLLQLIERYPMPMLYFFLGAVAGGVPLIVKQSQVKRVSLRGLFYVLLGLVIVLGLAMIPASGGQSSMDADFKGIMFLALAGFIAAVALVLPGISVSYLLLVMGLYDELMRAISQFYMPFLVPLGVGLILGIILTTKILEKAMTSYPQPTYLIILGFVLGSMGEVFPGIPSGTDIIICAVTLLAGFGCIMLLSYKESK</sequence>
<feature type="transmembrane region" description="Helical" evidence="1">
    <location>
        <begin position="232"/>
        <end position="250"/>
    </location>
</feature>
<feature type="transmembrane region" description="Helical" evidence="1">
    <location>
        <begin position="93"/>
        <end position="111"/>
    </location>
</feature>
<dbReference type="EMBL" id="DVMP01000022">
    <property type="protein sequence ID" value="HIU25072.1"/>
    <property type="molecule type" value="Genomic_DNA"/>
</dbReference>
<feature type="transmembrane region" description="Helical" evidence="1">
    <location>
        <begin position="256"/>
        <end position="275"/>
    </location>
</feature>
<name>A0A9D1L6G2_9FIRM</name>
<keyword evidence="1" id="KW-1133">Transmembrane helix</keyword>
<feature type="transmembrane region" description="Helical" evidence="1">
    <location>
        <begin position="21"/>
        <end position="43"/>
    </location>
</feature>
<dbReference type="PANTHER" id="PTHR37308:SF1">
    <property type="entry name" value="POLYPRENYL-PHOSPHATE TRANSPORTER"/>
    <property type="match status" value="1"/>
</dbReference>
<comment type="caution">
    <text evidence="2">The sequence shown here is derived from an EMBL/GenBank/DDBJ whole genome shotgun (WGS) entry which is preliminary data.</text>
</comment>
<reference evidence="2" key="1">
    <citation type="submission" date="2020-10" db="EMBL/GenBank/DDBJ databases">
        <authorList>
            <person name="Gilroy R."/>
        </authorList>
    </citation>
    <scope>NUCLEOTIDE SEQUENCE</scope>
    <source>
        <strain evidence="2">ChiHcec3-6078</strain>
    </source>
</reference>
<evidence type="ECO:0000313" key="2">
    <source>
        <dbReference type="EMBL" id="HIU25072.1"/>
    </source>
</evidence>
<feature type="transmembrane region" description="Helical" evidence="1">
    <location>
        <begin position="63"/>
        <end position="81"/>
    </location>
</feature>
<dbReference type="AlphaFoldDB" id="A0A9D1L6G2"/>
<reference evidence="2" key="2">
    <citation type="journal article" date="2021" name="PeerJ">
        <title>Extensive microbial diversity within the chicken gut microbiome revealed by metagenomics and culture.</title>
        <authorList>
            <person name="Gilroy R."/>
            <person name="Ravi A."/>
            <person name="Getino M."/>
            <person name="Pursley I."/>
            <person name="Horton D.L."/>
            <person name="Alikhan N.F."/>
            <person name="Baker D."/>
            <person name="Gharbi K."/>
            <person name="Hall N."/>
            <person name="Watson M."/>
            <person name="Adriaenssens E.M."/>
            <person name="Foster-Nyarko E."/>
            <person name="Jarju S."/>
            <person name="Secka A."/>
            <person name="Antonio M."/>
            <person name="Oren A."/>
            <person name="Chaudhuri R.R."/>
            <person name="La Ragione R."/>
            <person name="Hildebrand F."/>
            <person name="Pallen M.J."/>
        </authorList>
    </citation>
    <scope>NUCLEOTIDE SEQUENCE</scope>
    <source>
        <strain evidence="2">ChiHcec3-6078</strain>
    </source>
</reference>
<keyword evidence="1" id="KW-0472">Membrane</keyword>
<feature type="transmembrane region" description="Helical" evidence="1">
    <location>
        <begin position="156"/>
        <end position="181"/>
    </location>
</feature>
<evidence type="ECO:0000256" key="1">
    <source>
        <dbReference type="SAM" id="Phobius"/>
    </source>
</evidence>
<proteinExistence type="predicted"/>
<organism evidence="2 3">
    <name type="scientific">Candidatus Allocopromorpha excrementigallinarum</name>
    <dbReference type="NCBI Taxonomy" id="2840742"/>
    <lineage>
        <taxon>Bacteria</taxon>
        <taxon>Bacillati</taxon>
        <taxon>Bacillota</taxon>
        <taxon>Clostridia</taxon>
        <taxon>Eubacteriales</taxon>
        <taxon>Eubacteriaceae</taxon>
        <taxon>Eubacteriaceae incertae sedis</taxon>
        <taxon>Candidatus Allocopromorpha</taxon>
    </lineage>
</organism>